<organism evidence="1 2">
    <name type="scientific">Glycocaulis alkaliphilus</name>
    <dbReference type="NCBI Taxonomy" id="1434191"/>
    <lineage>
        <taxon>Bacteria</taxon>
        <taxon>Pseudomonadati</taxon>
        <taxon>Pseudomonadota</taxon>
        <taxon>Alphaproteobacteria</taxon>
        <taxon>Maricaulales</taxon>
        <taxon>Maricaulaceae</taxon>
        <taxon>Glycocaulis</taxon>
    </lineage>
</organism>
<dbReference type="PANTHER" id="PTHR22617">
    <property type="entry name" value="CHEMOTAXIS SENSOR HISTIDINE KINASE-RELATED"/>
    <property type="match status" value="1"/>
</dbReference>
<dbReference type="OrthoDB" id="9794382at2"/>
<dbReference type="EMBL" id="CP018911">
    <property type="protein sequence ID" value="AZU04933.1"/>
    <property type="molecule type" value="Genomic_DNA"/>
</dbReference>
<evidence type="ECO:0000313" key="1">
    <source>
        <dbReference type="EMBL" id="AZU04933.1"/>
    </source>
</evidence>
<dbReference type="Gene3D" id="2.30.30.40">
    <property type="entry name" value="SH3 Domains"/>
    <property type="match status" value="1"/>
</dbReference>
<dbReference type="InterPro" id="IPR036061">
    <property type="entry name" value="CheW-like_dom_sf"/>
</dbReference>
<proteinExistence type="predicted"/>
<dbReference type="Proteomes" id="UP000286954">
    <property type="component" value="Chromosome"/>
</dbReference>
<accession>A0A3T0ECB6</accession>
<dbReference type="Pfam" id="PF01584">
    <property type="entry name" value="CheW"/>
    <property type="match status" value="1"/>
</dbReference>
<dbReference type="InterPro" id="IPR002545">
    <property type="entry name" value="CheW-lke_dom"/>
</dbReference>
<name>A0A3T0ECB6_9PROT</name>
<dbReference type="SMART" id="SM00260">
    <property type="entry name" value="CheW"/>
    <property type="match status" value="1"/>
</dbReference>
<gene>
    <name evidence="1" type="ORF">X907_2418</name>
</gene>
<protein>
    <submittedName>
        <fullName evidence="1">Chemotaxis signal transduction/oligomerization protein</fullName>
    </submittedName>
</protein>
<dbReference type="InterPro" id="IPR039315">
    <property type="entry name" value="CheW"/>
</dbReference>
<dbReference type="GO" id="GO:0007165">
    <property type="term" value="P:signal transduction"/>
    <property type="evidence" value="ECO:0007669"/>
    <property type="project" value="InterPro"/>
</dbReference>
<dbReference type="KEGG" id="gak:X907_2418"/>
<dbReference type="RefSeq" id="WP_127568291.1">
    <property type="nucleotide sequence ID" value="NZ_BMFB01000001.1"/>
</dbReference>
<reference evidence="1 2" key="1">
    <citation type="submission" date="2016-12" db="EMBL/GenBank/DDBJ databases">
        <title>The genome of dimorphic prosthecate Glycocaulis alkaliphilus 6b-8t, isolated from crude oil dictates its adaptability in petroleum environments.</title>
        <authorList>
            <person name="Wu X.-L."/>
            <person name="Geng S."/>
        </authorList>
    </citation>
    <scope>NUCLEOTIDE SEQUENCE [LARGE SCALE GENOMIC DNA]</scope>
    <source>
        <strain evidence="1 2">6B-8</strain>
    </source>
</reference>
<evidence type="ECO:0000313" key="2">
    <source>
        <dbReference type="Proteomes" id="UP000286954"/>
    </source>
</evidence>
<dbReference type="GO" id="GO:0005829">
    <property type="term" value="C:cytosol"/>
    <property type="evidence" value="ECO:0007669"/>
    <property type="project" value="TreeGrafter"/>
</dbReference>
<dbReference type="AlphaFoldDB" id="A0A3T0ECB6"/>
<dbReference type="Gene3D" id="2.40.50.180">
    <property type="entry name" value="CheA-289, Domain 4"/>
    <property type="match status" value="1"/>
</dbReference>
<dbReference type="PROSITE" id="PS50851">
    <property type="entry name" value="CHEW"/>
    <property type="match status" value="1"/>
</dbReference>
<sequence>MTLDYQTSQEYVTVRIAGQLCGAPVKEIREVFAPQAITSVPLARPQIAGLLNLRGRIVTVIDARIRLGLPAREADAPCMSLGLERGAELFGVLVDEVGEVLRLGQDTFEPVPAHLDPRWRALLSGVHRLETELLAILDVDRLIAADVAMAA</sequence>
<keyword evidence="2" id="KW-1185">Reference proteome</keyword>
<dbReference type="GO" id="GO:0006935">
    <property type="term" value="P:chemotaxis"/>
    <property type="evidence" value="ECO:0007669"/>
    <property type="project" value="InterPro"/>
</dbReference>
<dbReference type="SUPFAM" id="SSF50341">
    <property type="entry name" value="CheW-like"/>
    <property type="match status" value="1"/>
</dbReference>
<dbReference type="PANTHER" id="PTHR22617:SF23">
    <property type="entry name" value="CHEMOTAXIS PROTEIN CHEW"/>
    <property type="match status" value="1"/>
</dbReference>